<reference evidence="1 2" key="2">
    <citation type="submission" date="2018-10" db="EMBL/GenBank/DDBJ databases">
        <authorList>
            <consortium name="Pathogen Informatics"/>
        </authorList>
    </citation>
    <scope>NUCLEOTIDE SEQUENCE [LARGE SCALE GENOMIC DNA]</scope>
</reference>
<dbReference type="AlphaFoldDB" id="A0A0N4UVB1"/>
<reference evidence="3" key="1">
    <citation type="submission" date="2016-04" db="UniProtKB">
        <authorList>
            <consortium name="WormBaseParasite"/>
        </authorList>
    </citation>
    <scope>IDENTIFICATION</scope>
</reference>
<accession>A0A0N4UVB1</accession>
<organism evidence="3">
    <name type="scientific">Enterobius vermicularis</name>
    <name type="common">Human pinworm</name>
    <dbReference type="NCBI Taxonomy" id="51028"/>
    <lineage>
        <taxon>Eukaryota</taxon>
        <taxon>Metazoa</taxon>
        <taxon>Ecdysozoa</taxon>
        <taxon>Nematoda</taxon>
        <taxon>Chromadorea</taxon>
        <taxon>Rhabditida</taxon>
        <taxon>Spirurina</taxon>
        <taxon>Oxyuridomorpha</taxon>
        <taxon>Oxyuroidea</taxon>
        <taxon>Oxyuridae</taxon>
        <taxon>Enterobius</taxon>
    </lineage>
</organism>
<dbReference type="EMBL" id="UXUI01007166">
    <property type="protein sequence ID" value="VDD85936.1"/>
    <property type="molecule type" value="Genomic_DNA"/>
</dbReference>
<protein>
    <submittedName>
        <fullName evidence="1 3">Uncharacterized protein</fullName>
    </submittedName>
</protein>
<proteinExistence type="predicted"/>
<gene>
    <name evidence="1" type="ORF">EVEC_LOCUS1079</name>
</gene>
<evidence type="ECO:0000313" key="1">
    <source>
        <dbReference type="EMBL" id="VDD85936.1"/>
    </source>
</evidence>
<name>A0A0N4UVB1_ENTVE</name>
<evidence type="ECO:0000313" key="3">
    <source>
        <dbReference type="WBParaSite" id="EVEC_0000137101-mRNA-1"/>
    </source>
</evidence>
<sequence length="157" mass="17608">MHFGEEREKAEERVGFPLLNADLEVSFGAEDCELACCVTVVGSIPSKYPGLSLRSLTVFQQLRDNSVCVLLKLQMDCLSNFGHQGLFQKLTLPYEELEAFFQLLEVRMPVDDQIALDMRRQNGSTISSATIFSYFKPFRDVCISYFNAHSVKLGGPG</sequence>
<dbReference type="WBParaSite" id="EVEC_0000137101-mRNA-1">
    <property type="protein sequence ID" value="EVEC_0000137101-mRNA-1"/>
    <property type="gene ID" value="EVEC_0000137101"/>
</dbReference>
<keyword evidence="2" id="KW-1185">Reference proteome</keyword>
<evidence type="ECO:0000313" key="2">
    <source>
        <dbReference type="Proteomes" id="UP000274131"/>
    </source>
</evidence>
<dbReference type="Proteomes" id="UP000274131">
    <property type="component" value="Unassembled WGS sequence"/>
</dbReference>